<evidence type="ECO:0000313" key="8">
    <source>
        <dbReference type="EMBL" id="KAG7346332.1"/>
    </source>
</evidence>
<dbReference type="PANTHER" id="PTHR16119">
    <property type="entry name" value="TRANSMEMBRANE PROTEIN 144"/>
    <property type="match status" value="1"/>
</dbReference>
<feature type="transmembrane region" description="Helical" evidence="7">
    <location>
        <begin position="42"/>
        <end position="63"/>
    </location>
</feature>
<dbReference type="InterPro" id="IPR012435">
    <property type="entry name" value="TMEM144"/>
</dbReference>
<dbReference type="GO" id="GO:0016020">
    <property type="term" value="C:membrane"/>
    <property type="evidence" value="ECO:0007669"/>
    <property type="project" value="UniProtKB-SubCell"/>
</dbReference>
<dbReference type="Proteomes" id="UP000693970">
    <property type="component" value="Unassembled WGS sequence"/>
</dbReference>
<feature type="transmembrane region" description="Helical" evidence="7">
    <location>
        <begin position="69"/>
        <end position="90"/>
    </location>
</feature>
<evidence type="ECO:0000256" key="6">
    <source>
        <dbReference type="SAM" id="MobiDB-lite"/>
    </source>
</evidence>
<organism evidence="8 9">
    <name type="scientific">Nitzschia inconspicua</name>
    <dbReference type="NCBI Taxonomy" id="303405"/>
    <lineage>
        <taxon>Eukaryota</taxon>
        <taxon>Sar</taxon>
        <taxon>Stramenopiles</taxon>
        <taxon>Ochrophyta</taxon>
        <taxon>Bacillariophyta</taxon>
        <taxon>Bacillariophyceae</taxon>
        <taxon>Bacillariophycidae</taxon>
        <taxon>Bacillariales</taxon>
        <taxon>Bacillariaceae</taxon>
        <taxon>Nitzschia</taxon>
    </lineage>
</organism>
<keyword evidence="3 7" id="KW-0812">Transmembrane</keyword>
<feature type="transmembrane region" description="Helical" evidence="7">
    <location>
        <begin position="254"/>
        <end position="275"/>
    </location>
</feature>
<dbReference type="Pfam" id="PF07857">
    <property type="entry name" value="TMEM144"/>
    <property type="match status" value="1"/>
</dbReference>
<protein>
    <submittedName>
        <fullName evidence="8">Drug/metabolite transporter superfamily protein</fullName>
    </submittedName>
</protein>
<gene>
    <name evidence="8" type="ORF">IV203_005400</name>
</gene>
<dbReference type="AlphaFoldDB" id="A0A9K3PG15"/>
<feature type="transmembrane region" description="Helical" evidence="7">
    <location>
        <begin position="338"/>
        <end position="360"/>
    </location>
</feature>
<name>A0A9K3PG15_9STRA</name>
<proteinExistence type="inferred from homology"/>
<keyword evidence="9" id="KW-1185">Reference proteome</keyword>
<evidence type="ECO:0000256" key="5">
    <source>
        <dbReference type="ARBA" id="ARBA00023136"/>
    </source>
</evidence>
<feature type="compositionally biased region" description="Basic and acidic residues" evidence="6">
    <location>
        <begin position="170"/>
        <end position="186"/>
    </location>
</feature>
<comment type="similarity">
    <text evidence="2">Belongs to the TMEM144 family.</text>
</comment>
<evidence type="ECO:0000313" key="9">
    <source>
        <dbReference type="Proteomes" id="UP000693970"/>
    </source>
</evidence>
<keyword evidence="5 7" id="KW-0472">Membrane</keyword>
<dbReference type="InterPro" id="IPR010651">
    <property type="entry name" value="Sugar_transport"/>
</dbReference>
<dbReference type="OrthoDB" id="426527at2759"/>
<comment type="subcellular location">
    <subcellularLocation>
        <location evidence="1">Membrane</location>
        <topology evidence="1">Multi-pass membrane protein</topology>
    </subcellularLocation>
</comment>
<reference evidence="8" key="1">
    <citation type="journal article" date="2021" name="Sci. Rep.">
        <title>Diploid genomic architecture of Nitzschia inconspicua, an elite biomass production diatom.</title>
        <authorList>
            <person name="Oliver A."/>
            <person name="Podell S."/>
            <person name="Pinowska A."/>
            <person name="Traller J.C."/>
            <person name="Smith S.R."/>
            <person name="McClure R."/>
            <person name="Beliaev A."/>
            <person name="Bohutskyi P."/>
            <person name="Hill E.A."/>
            <person name="Rabines A."/>
            <person name="Zheng H."/>
            <person name="Allen L.Z."/>
            <person name="Kuo A."/>
            <person name="Grigoriev I.V."/>
            <person name="Allen A.E."/>
            <person name="Hazlebeck D."/>
            <person name="Allen E.E."/>
        </authorList>
    </citation>
    <scope>NUCLEOTIDE SEQUENCE</scope>
    <source>
        <strain evidence="8">Hildebrandi</strain>
    </source>
</reference>
<feature type="region of interest" description="Disordered" evidence="6">
    <location>
        <begin position="170"/>
        <end position="189"/>
    </location>
</feature>
<reference evidence="8" key="2">
    <citation type="submission" date="2021-04" db="EMBL/GenBank/DDBJ databases">
        <authorList>
            <person name="Podell S."/>
        </authorList>
    </citation>
    <scope>NUCLEOTIDE SEQUENCE</scope>
    <source>
        <strain evidence="8">Hildebrandi</strain>
    </source>
</reference>
<feature type="transmembrane region" description="Helical" evidence="7">
    <location>
        <begin position="396"/>
        <end position="415"/>
    </location>
</feature>
<feature type="transmembrane region" description="Helical" evidence="7">
    <location>
        <begin position="287"/>
        <end position="308"/>
    </location>
</feature>
<accession>A0A9K3PG15</accession>
<evidence type="ECO:0000256" key="7">
    <source>
        <dbReference type="SAM" id="Phobius"/>
    </source>
</evidence>
<dbReference type="EMBL" id="JAGRRH010000021">
    <property type="protein sequence ID" value="KAG7346332.1"/>
    <property type="molecule type" value="Genomic_DNA"/>
</dbReference>
<evidence type="ECO:0000256" key="2">
    <source>
        <dbReference type="ARBA" id="ARBA00005731"/>
    </source>
</evidence>
<feature type="transmembrane region" description="Helical" evidence="7">
    <location>
        <begin position="12"/>
        <end position="30"/>
    </location>
</feature>
<sequence length="427" mass="47210">MLFPLDKGNDAFGFLAAFVGSLCYGSYGVPIKATQSIEVHPLVLQSYKSLVVLVASLSVVRLFEEPSWTPYGLLAGLLEVVGGTAGIVAIRKAGIATAIGTWASVMIVVNFVWGILIFHEPVRSMSSTCGAFTMLGMGLIGMTKFSSPNKSGNEIKDEIEIEVIRLMKSPGKEDTSQKDEEFDRESGNSMSVKRLIPRKRVEEYEDGDNSSENGDTRIDEYPELTGASITSNDKGERIKWRIQHLRTNLTDREFGIACAMFNGILGASAMVPLHYTKNQGFSEFSYIFSFVIGACIANLLLWAVHFIFHCCCQSNNPFRLEVIKNAYKAMPHWHMQELWFKLLVAGLLLTVGMFGSVLAISSLGQAVGNSLIQSKILVSGLWGICCFQEIKDQRAITSWFLSATLSVVGILWLSFERQAVTFYEEIL</sequence>
<dbReference type="PANTHER" id="PTHR16119:SF17">
    <property type="entry name" value="TRANSMEMBRANE PROTEIN 144"/>
    <property type="match status" value="1"/>
</dbReference>
<evidence type="ECO:0000256" key="3">
    <source>
        <dbReference type="ARBA" id="ARBA00022692"/>
    </source>
</evidence>
<dbReference type="GO" id="GO:0015144">
    <property type="term" value="F:carbohydrate transmembrane transporter activity"/>
    <property type="evidence" value="ECO:0007669"/>
    <property type="project" value="InterPro"/>
</dbReference>
<feature type="transmembrane region" description="Helical" evidence="7">
    <location>
        <begin position="97"/>
        <end position="118"/>
    </location>
</feature>
<evidence type="ECO:0000256" key="1">
    <source>
        <dbReference type="ARBA" id="ARBA00004141"/>
    </source>
</evidence>
<comment type="caution">
    <text evidence="8">The sequence shown here is derived from an EMBL/GenBank/DDBJ whole genome shotgun (WGS) entry which is preliminary data.</text>
</comment>
<keyword evidence="4 7" id="KW-1133">Transmembrane helix</keyword>
<evidence type="ECO:0000256" key="4">
    <source>
        <dbReference type="ARBA" id="ARBA00022989"/>
    </source>
</evidence>